<name>A0A6L5JVZ6_RHOTE</name>
<reference evidence="1 2" key="1">
    <citation type="submission" date="2019-10" db="EMBL/GenBank/DDBJ databases">
        <title>Whole-genome sequence of the purple nonsulfur photosynthetic bacterium Rhodocyclus tenuis.</title>
        <authorList>
            <person name="Kyndt J.A."/>
            <person name="Meyer T.E."/>
        </authorList>
    </citation>
    <scope>NUCLEOTIDE SEQUENCE [LARGE SCALE GENOMIC DNA]</scope>
    <source>
        <strain evidence="1 2">DSM 110</strain>
    </source>
</reference>
<sequence length="532" mass="58503">MAQIIDINGRPLRRETLAEPQTSRIANLAQTFAGHPSRGLTPPRLAQILQQAEAGNLTAQAELFMDMEEKDAHLYAEMSKRKRALLTLDWRVVPPRNASKAEEDDTAWVNEVLRDFADLEDLMLDALDAIGHGFSALELEWQMVGRERLIAAAHHRPQSWFQLARNDQNELRLRDNSGDGAELQAFGWIVHTHRARSGYIARGGLHRVLAWPFLFKNFAVRDLAEFLEIYGLPMRLGKYPSSGTSPEEKATLLNAVVSIGHAAAGIIPEGMSIEFEEAAKGASDPYVAMIDWAERSISKAIVGQTTSSEAKSTGMGSGIANLHGEVRRDLLLSDARQLQGTLTRWLVQPLLAMNRGVSDPRRLPRFEFDTGEAEDLKLFAESLPKLVAMGMRIDPAWAHEKLRIPEAAEGKPILALARPQLAVPPDERPAEAADKGGQAAARVALKGGSRATAELDEFDRLAEEMAGDWERTLTPLVSPIERLAEECKTLEEFNARLPQTIAQMDAEALTQLLAQGNFAAAIFGRVGGGQVD</sequence>
<accession>A0A6L5JVZ6</accession>
<comment type="caution">
    <text evidence="1">The sequence shown here is derived from an EMBL/GenBank/DDBJ whole genome shotgun (WGS) entry which is preliminary data.</text>
</comment>
<protein>
    <submittedName>
        <fullName evidence="1">DUF935 family protein</fullName>
    </submittedName>
</protein>
<dbReference type="Proteomes" id="UP000480275">
    <property type="component" value="Unassembled WGS sequence"/>
</dbReference>
<evidence type="ECO:0000313" key="1">
    <source>
        <dbReference type="EMBL" id="MQY50784.1"/>
    </source>
</evidence>
<dbReference type="Pfam" id="PF06074">
    <property type="entry name" value="Portal_Mu"/>
    <property type="match status" value="1"/>
</dbReference>
<evidence type="ECO:0000313" key="2">
    <source>
        <dbReference type="Proteomes" id="UP000480275"/>
    </source>
</evidence>
<gene>
    <name evidence="1" type="ORF">GHK24_03190</name>
</gene>
<dbReference type="EMBL" id="WIXJ01000002">
    <property type="protein sequence ID" value="MQY50784.1"/>
    <property type="molecule type" value="Genomic_DNA"/>
</dbReference>
<proteinExistence type="predicted"/>
<dbReference type="AlphaFoldDB" id="A0A6L5JVZ6"/>
<organism evidence="1 2">
    <name type="scientific">Rhodocyclus tenuis</name>
    <name type="common">Rhodospirillum tenue</name>
    <dbReference type="NCBI Taxonomy" id="1066"/>
    <lineage>
        <taxon>Bacteria</taxon>
        <taxon>Pseudomonadati</taxon>
        <taxon>Pseudomonadota</taxon>
        <taxon>Betaproteobacteria</taxon>
        <taxon>Rhodocyclales</taxon>
        <taxon>Rhodocyclaceae</taxon>
        <taxon>Rhodocyclus</taxon>
    </lineage>
</organism>
<dbReference type="OrthoDB" id="9802690at2"/>
<dbReference type="InterPro" id="IPR009279">
    <property type="entry name" value="Portal_Mu"/>
</dbReference>